<keyword evidence="3" id="KW-1185">Reference proteome</keyword>
<proteinExistence type="predicted"/>
<protein>
    <submittedName>
        <fullName evidence="2">Uncharacterized protein</fullName>
    </submittedName>
</protein>
<evidence type="ECO:0000313" key="3">
    <source>
        <dbReference type="Proteomes" id="UP001152024"/>
    </source>
</evidence>
<organism evidence="2 3">
    <name type="scientific">Fusarium equiseti</name>
    <name type="common">Fusarium scirpi</name>
    <dbReference type="NCBI Taxonomy" id="61235"/>
    <lineage>
        <taxon>Eukaryota</taxon>
        <taxon>Fungi</taxon>
        <taxon>Dikarya</taxon>
        <taxon>Ascomycota</taxon>
        <taxon>Pezizomycotina</taxon>
        <taxon>Sordariomycetes</taxon>
        <taxon>Hypocreomycetidae</taxon>
        <taxon>Hypocreales</taxon>
        <taxon>Nectriaceae</taxon>
        <taxon>Fusarium</taxon>
        <taxon>Fusarium incarnatum-equiseti species complex</taxon>
    </lineage>
</organism>
<dbReference type="Proteomes" id="UP001152024">
    <property type="component" value="Unassembled WGS sequence"/>
</dbReference>
<feature type="region of interest" description="Disordered" evidence="1">
    <location>
        <begin position="242"/>
        <end position="262"/>
    </location>
</feature>
<evidence type="ECO:0000256" key="1">
    <source>
        <dbReference type="SAM" id="MobiDB-lite"/>
    </source>
</evidence>
<reference evidence="2" key="1">
    <citation type="submission" date="2022-09" db="EMBL/GenBank/DDBJ databases">
        <title>Fusarium specimens isolated from Avocado Roots.</title>
        <authorList>
            <person name="Stajich J."/>
            <person name="Roper C."/>
            <person name="Heimlech-Rivalta G."/>
        </authorList>
    </citation>
    <scope>NUCLEOTIDE SEQUENCE</scope>
    <source>
        <strain evidence="2">CF00095</strain>
    </source>
</reference>
<gene>
    <name evidence="2" type="ORF">NW768_011818</name>
</gene>
<name>A0ABQ8QW06_FUSEQ</name>
<evidence type="ECO:0000313" key="2">
    <source>
        <dbReference type="EMBL" id="KAJ4111464.1"/>
    </source>
</evidence>
<comment type="caution">
    <text evidence="2">The sequence shown here is derived from an EMBL/GenBank/DDBJ whole genome shotgun (WGS) entry which is preliminary data.</text>
</comment>
<sequence>MVDRLNEGLTLSDCEELHCVFEYVRGMYGAVLAQCSHDTWFPDRPMPKPTVTDRGRSGKYPNLPSAKDLGLLFPDTLYFDGAVFSHVWKFHILPCLGLDLLNSIIQDPGFDDETLMTIETKVQHLTWRFSPKAWIMRDRFIHNHRLYTSGSRLRRWQWDMPTPGPRPYLQMVQELELQVLQSKIYRQRGWIFFRDSPRPQPTLPSAESIAEEQDSVSDWICLEQENERRRSQKWQDYWAGRTLEDPLDPNSPANQSSPIRRQLDPGVSVFSTVPRFFSGTAAW</sequence>
<accession>A0ABQ8QW06</accession>
<dbReference type="EMBL" id="JAOQBH010000033">
    <property type="protein sequence ID" value="KAJ4111464.1"/>
    <property type="molecule type" value="Genomic_DNA"/>
</dbReference>